<dbReference type="PANTHER" id="PTHR30505">
    <property type="entry name" value="FRUCTOSE-LIKE PERMEASE"/>
    <property type="match status" value="1"/>
</dbReference>
<dbReference type="EMBL" id="CAADJD010000023">
    <property type="protein sequence ID" value="VFS77748.1"/>
    <property type="molecule type" value="Genomic_DNA"/>
</dbReference>
<evidence type="ECO:0000256" key="4">
    <source>
        <dbReference type="ARBA" id="ARBA00022597"/>
    </source>
</evidence>
<dbReference type="InterPro" id="IPR050864">
    <property type="entry name" value="Bacterial_PTS_Sugar_Transport"/>
</dbReference>
<accession>A0A485C1E0</accession>
<evidence type="ECO:0000256" key="9">
    <source>
        <dbReference type="SAM" id="Phobius"/>
    </source>
</evidence>
<dbReference type="AlphaFoldDB" id="A0A485C1E0"/>
<dbReference type="PANTHER" id="PTHR30505:SF32">
    <property type="entry name" value="PTS SYSTEM FRUCTOSE-SPECIFIC EIIB'BC COMPONENT"/>
    <property type="match status" value="1"/>
</dbReference>
<evidence type="ECO:0000256" key="7">
    <source>
        <dbReference type="ARBA" id="ARBA00022989"/>
    </source>
</evidence>
<evidence type="ECO:0000259" key="10">
    <source>
        <dbReference type="PROSITE" id="PS51104"/>
    </source>
</evidence>
<name>A0A485C1E0_KLUCR</name>
<sequence>MWGLLSTQTYAPMAAIMAAGMVPPLAMGIATLVARSKFDKGQREGGKAALVLGLCFISEGAIPFAARDPMRVLPCCIVGGAVTGAISMAVGAKLMAPHGGLFVLLIPGAITPVLGLPGGDCCRYAGGGPLLRGAETPGR</sequence>
<comment type="subcellular location">
    <subcellularLocation>
        <location evidence="1">Cell inner membrane</location>
        <topology evidence="1">Multi-pass membrane protein</topology>
    </subcellularLocation>
</comment>
<evidence type="ECO:0000256" key="8">
    <source>
        <dbReference type="ARBA" id="ARBA00023136"/>
    </source>
</evidence>
<dbReference type="InterPro" id="IPR006327">
    <property type="entry name" value="PTS_IIC_fruc"/>
</dbReference>
<evidence type="ECO:0000256" key="6">
    <source>
        <dbReference type="ARBA" id="ARBA00022692"/>
    </source>
</evidence>
<keyword evidence="2" id="KW-0813">Transport</keyword>
<feature type="transmembrane region" description="Helical" evidence="9">
    <location>
        <begin position="12"/>
        <end position="34"/>
    </location>
</feature>
<keyword evidence="3" id="KW-1003">Cell membrane</keyword>
<proteinExistence type="predicted"/>
<evidence type="ECO:0000256" key="2">
    <source>
        <dbReference type="ARBA" id="ARBA00022448"/>
    </source>
</evidence>
<keyword evidence="7 9" id="KW-1133">Transmembrane helix</keyword>
<feature type="domain" description="PTS EIIC type-2" evidence="10">
    <location>
        <begin position="1"/>
        <end position="139"/>
    </location>
</feature>
<dbReference type="PROSITE" id="PS51104">
    <property type="entry name" value="PTS_EIIC_TYPE_2"/>
    <property type="match status" value="1"/>
</dbReference>
<feature type="transmembrane region" description="Helical" evidence="9">
    <location>
        <begin position="46"/>
        <end position="65"/>
    </location>
</feature>
<dbReference type="InterPro" id="IPR013014">
    <property type="entry name" value="PTS_EIIC_2"/>
</dbReference>
<dbReference type="NCBIfam" id="TIGR01427">
    <property type="entry name" value="PTS_IIC_fructo"/>
    <property type="match status" value="1"/>
</dbReference>
<dbReference type="GO" id="GO:0009401">
    <property type="term" value="P:phosphoenolpyruvate-dependent sugar phosphotransferase system"/>
    <property type="evidence" value="ECO:0007669"/>
    <property type="project" value="UniProtKB-KW"/>
</dbReference>
<dbReference type="GO" id="GO:0090563">
    <property type="term" value="F:protein-phosphocysteine-sugar phosphotransferase activity"/>
    <property type="evidence" value="ECO:0007669"/>
    <property type="project" value="TreeGrafter"/>
</dbReference>
<reference evidence="11 12" key="1">
    <citation type="submission" date="2019-03" db="EMBL/GenBank/DDBJ databases">
        <authorList>
            <consortium name="Pathogen Informatics"/>
        </authorList>
    </citation>
    <scope>NUCLEOTIDE SEQUENCE [LARGE SCALE GENOMIC DNA]</scope>
    <source>
        <strain evidence="11 12">NCTC12993</strain>
    </source>
</reference>
<evidence type="ECO:0000256" key="3">
    <source>
        <dbReference type="ARBA" id="ARBA00022475"/>
    </source>
</evidence>
<keyword evidence="5" id="KW-0598">Phosphotransferase system</keyword>
<keyword evidence="12" id="KW-1185">Reference proteome</keyword>
<keyword evidence="4" id="KW-0762">Sugar transport</keyword>
<evidence type="ECO:0000256" key="5">
    <source>
        <dbReference type="ARBA" id="ARBA00022683"/>
    </source>
</evidence>
<organism evidence="11 12">
    <name type="scientific">Kluyvera cryocrescens</name>
    <name type="common">Kluyvera citrophila</name>
    <dbReference type="NCBI Taxonomy" id="580"/>
    <lineage>
        <taxon>Bacteria</taxon>
        <taxon>Pseudomonadati</taxon>
        <taxon>Pseudomonadota</taxon>
        <taxon>Gammaproteobacteria</taxon>
        <taxon>Enterobacterales</taxon>
        <taxon>Enterobacteriaceae</taxon>
        <taxon>Kluyvera</taxon>
    </lineage>
</organism>
<keyword evidence="8 9" id="KW-0472">Membrane</keyword>
<dbReference type="Proteomes" id="UP000401081">
    <property type="component" value="Unassembled WGS sequence"/>
</dbReference>
<evidence type="ECO:0000313" key="12">
    <source>
        <dbReference type="Proteomes" id="UP000401081"/>
    </source>
</evidence>
<keyword evidence="6 9" id="KW-0812">Transmembrane</keyword>
<dbReference type="GO" id="GO:0008982">
    <property type="term" value="F:protein-N(PI)-phosphohistidine-sugar phosphotransferase activity"/>
    <property type="evidence" value="ECO:0007669"/>
    <property type="project" value="InterPro"/>
</dbReference>
<dbReference type="GO" id="GO:0005886">
    <property type="term" value="C:plasma membrane"/>
    <property type="evidence" value="ECO:0007669"/>
    <property type="project" value="UniProtKB-SubCell"/>
</dbReference>
<dbReference type="GO" id="GO:0005351">
    <property type="term" value="F:carbohydrate:proton symporter activity"/>
    <property type="evidence" value="ECO:0007669"/>
    <property type="project" value="InterPro"/>
</dbReference>
<feature type="transmembrane region" description="Helical" evidence="9">
    <location>
        <begin position="71"/>
        <end position="92"/>
    </location>
</feature>
<evidence type="ECO:0000256" key="1">
    <source>
        <dbReference type="ARBA" id="ARBA00004429"/>
    </source>
</evidence>
<gene>
    <name evidence="11" type="primary">fruA_2</name>
    <name evidence="11" type="ORF">NCTC12993_05633</name>
</gene>
<protein>
    <submittedName>
        <fullName evidence="11">EIIBC-Fru</fullName>
    </submittedName>
</protein>
<evidence type="ECO:0000313" key="11">
    <source>
        <dbReference type="EMBL" id="VFS77748.1"/>
    </source>
</evidence>